<evidence type="ECO:0000313" key="3">
    <source>
        <dbReference type="Proteomes" id="UP000234271"/>
    </source>
</evidence>
<dbReference type="Proteomes" id="UP000234271">
    <property type="component" value="Chromosome"/>
</dbReference>
<dbReference type="InterPro" id="IPR025293">
    <property type="entry name" value="YfiR/HmsC-like"/>
</dbReference>
<gene>
    <name evidence="2" type="ORF">BLE401_11870</name>
</gene>
<reference evidence="3" key="1">
    <citation type="submission" date="2016-12" db="EMBL/GenBank/DDBJ databases">
        <title>Complete Genome Sequence of Beggiatoa leptomitiformis D-401.</title>
        <authorList>
            <person name="Fomenkov A."/>
            <person name="Vincze T."/>
            <person name="Grabovich M."/>
            <person name="Anton B.P."/>
            <person name="Dubinina G."/>
            <person name="Orlova M."/>
            <person name="Belousova E."/>
            <person name="Roberts R.J."/>
        </authorList>
    </citation>
    <scope>NUCLEOTIDE SEQUENCE [LARGE SCALE GENOMIC DNA]</scope>
    <source>
        <strain evidence="3">D-401</strain>
    </source>
</reference>
<feature type="signal peptide" evidence="1">
    <location>
        <begin position="1"/>
        <end position="31"/>
    </location>
</feature>
<evidence type="ECO:0000313" key="2">
    <source>
        <dbReference type="EMBL" id="AUI69318.1"/>
    </source>
</evidence>
<sequence length="167" mass="17940">MIRVSAVIIRKVQSLLLASLLILAFSVHCYADDYASQAKNLSRAVEYVTWAGEGELLFCVVGRNPFGETLDKILAGKKLKARPIKLRYEGGTSGCDLIYSTSNAKGIITKAKNVLTVSDAEGFADEGGIIQLTNNGDIHSINEKAAKAAGLKISADLLETAKKKVIR</sequence>
<evidence type="ECO:0000256" key="1">
    <source>
        <dbReference type="SAM" id="SignalP"/>
    </source>
</evidence>
<organism evidence="2 3">
    <name type="scientific">Beggiatoa leptomitoformis</name>
    <dbReference type="NCBI Taxonomy" id="288004"/>
    <lineage>
        <taxon>Bacteria</taxon>
        <taxon>Pseudomonadati</taxon>
        <taxon>Pseudomonadota</taxon>
        <taxon>Gammaproteobacteria</taxon>
        <taxon>Thiotrichales</taxon>
        <taxon>Thiotrichaceae</taxon>
        <taxon>Beggiatoa</taxon>
    </lineage>
</organism>
<keyword evidence="3" id="KW-1185">Reference proteome</keyword>
<keyword evidence="1" id="KW-0732">Signal</keyword>
<name>A0A2N9YFN5_9GAMM</name>
<accession>A0A2N9YFN5</accession>
<dbReference type="Pfam" id="PF13689">
    <property type="entry name" value="DUF4154"/>
    <property type="match status" value="1"/>
</dbReference>
<feature type="chain" id="PRO_5014757540" evidence="1">
    <location>
        <begin position="32"/>
        <end position="167"/>
    </location>
</feature>
<dbReference type="RefSeq" id="WP_062153282.1">
    <property type="nucleotide sequence ID" value="NZ_CP012373.2"/>
</dbReference>
<dbReference type="OrthoDB" id="277577at2"/>
<proteinExistence type="predicted"/>
<dbReference type="EMBL" id="CP018889">
    <property type="protein sequence ID" value="AUI69318.1"/>
    <property type="molecule type" value="Genomic_DNA"/>
</dbReference>
<dbReference type="AlphaFoldDB" id="A0A2N9YFN5"/>
<protein>
    <submittedName>
        <fullName evidence="2">DUF4154 domain-containing protein</fullName>
    </submittedName>
</protein>